<organism evidence="1">
    <name type="scientific">Xenorhabdus bovienii str. feltiae Moldova</name>
    <dbReference type="NCBI Taxonomy" id="1398200"/>
    <lineage>
        <taxon>Bacteria</taxon>
        <taxon>Pseudomonadati</taxon>
        <taxon>Pseudomonadota</taxon>
        <taxon>Gammaproteobacteria</taxon>
        <taxon>Enterobacterales</taxon>
        <taxon>Morganellaceae</taxon>
        <taxon>Xenorhabdus</taxon>
    </lineage>
</organism>
<protein>
    <submittedName>
        <fullName evidence="1">Uncharacterized protein</fullName>
    </submittedName>
</protein>
<dbReference type="EMBL" id="CBSV010000207">
    <property type="protein sequence ID" value="CDH02773.1"/>
    <property type="molecule type" value="Genomic_DNA"/>
</dbReference>
<gene>
    <name evidence="1" type="ORF">XBFM1_370001</name>
</gene>
<name>A0A077NWI5_XENBV</name>
<sequence length="55" mass="6169">MVRVGKGSSAEVSISGVDDEEKKQYCSNWGTSVWFCRINKESTSEDKVIDFYSAN</sequence>
<proteinExistence type="predicted"/>
<reference evidence="1" key="1">
    <citation type="submission" date="2013-07" db="EMBL/GenBank/DDBJ databases">
        <title>Sub-species coevolution in mutualistic symbiosis.</title>
        <authorList>
            <person name="Murfin K."/>
            <person name="Klassen J."/>
            <person name="Lee M."/>
            <person name="Forst S."/>
            <person name="Stock P."/>
            <person name="Goodrich-Blair H."/>
        </authorList>
    </citation>
    <scope>NUCLEOTIDE SEQUENCE [LARGE SCALE GENOMIC DNA]</scope>
    <source>
        <strain evidence="1">Feltiae Moldova</strain>
    </source>
</reference>
<comment type="caution">
    <text evidence="1">The sequence shown here is derived from an EMBL/GenBank/DDBJ whole genome shotgun (WGS) entry which is preliminary data.</text>
</comment>
<dbReference type="HOGENOM" id="CLU_3031450_0_0_6"/>
<dbReference type="Proteomes" id="UP000028487">
    <property type="component" value="Unassembled WGS sequence"/>
</dbReference>
<dbReference type="AlphaFoldDB" id="A0A077NWI5"/>
<accession>A0A077NWI5</accession>
<evidence type="ECO:0000313" key="1">
    <source>
        <dbReference type="EMBL" id="CDH02773.1"/>
    </source>
</evidence>